<dbReference type="GO" id="GO:0005525">
    <property type="term" value="F:GTP binding"/>
    <property type="evidence" value="ECO:0007669"/>
    <property type="project" value="UniProtKB-UniRule"/>
</dbReference>
<keyword evidence="2 4" id="KW-0067">ATP-binding</keyword>
<protein>
    <submittedName>
        <fullName evidence="7">RNase adapter RapZ</fullName>
    </submittedName>
</protein>
<dbReference type="Proteomes" id="UP000218327">
    <property type="component" value="Unassembled WGS sequence"/>
</dbReference>
<evidence type="ECO:0000256" key="4">
    <source>
        <dbReference type="HAMAP-Rule" id="MF_00636"/>
    </source>
</evidence>
<dbReference type="InterPro" id="IPR053930">
    <property type="entry name" value="RapZ-like_N"/>
</dbReference>
<keyword evidence="1 4" id="KW-0547">Nucleotide-binding</keyword>
<organism evidence="7 8">
    <name type="scientific">SAR86 cluster bacterium</name>
    <dbReference type="NCBI Taxonomy" id="2030880"/>
    <lineage>
        <taxon>Bacteria</taxon>
        <taxon>Pseudomonadati</taxon>
        <taxon>Pseudomonadota</taxon>
        <taxon>Gammaproteobacteria</taxon>
        <taxon>SAR86 cluster</taxon>
    </lineage>
</organism>
<dbReference type="Gene3D" id="3.40.50.300">
    <property type="entry name" value="P-loop containing nucleotide triphosphate hydrolases"/>
    <property type="match status" value="1"/>
</dbReference>
<name>A0A2A5ANY3_9GAMM</name>
<dbReference type="EMBL" id="NVVJ01000074">
    <property type="protein sequence ID" value="PCJ20983.1"/>
    <property type="molecule type" value="Genomic_DNA"/>
</dbReference>
<dbReference type="InterPro" id="IPR027417">
    <property type="entry name" value="P-loop_NTPase"/>
</dbReference>
<dbReference type="PANTHER" id="PTHR30448:SF0">
    <property type="entry name" value="RNASE ADAPTER PROTEIN RAPZ"/>
    <property type="match status" value="1"/>
</dbReference>
<dbReference type="GO" id="GO:0005524">
    <property type="term" value="F:ATP binding"/>
    <property type="evidence" value="ECO:0007669"/>
    <property type="project" value="UniProtKB-UniRule"/>
</dbReference>
<proteinExistence type="inferred from homology"/>
<dbReference type="InterPro" id="IPR053931">
    <property type="entry name" value="RapZ_C"/>
</dbReference>
<dbReference type="HAMAP" id="MF_00636">
    <property type="entry name" value="RapZ_like"/>
    <property type="match status" value="1"/>
</dbReference>
<evidence type="ECO:0000313" key="7">
    <source>
        <dbReference type="EMBL" id="PCJ20983.1"/>
    </source>
</evidence>
<dbReference type="NCBIfam" id="NF003828">
    <property type="entry name" value="PRK05416.1"/>
    <property type="match status" value="1"/>
</dbReference>
<evidence type="ECO:0000256" key="3">
    <source>
        <dbReference type="ARBA" id="ARBA00023134"/>
    </source>
</evidence>
<sequence length="284" mass="31749">MKLTIISGRSGSGKSTVLHILEDRGYYCIDNLPASLLPSLADRISADPAGIPNVAVSIDARNISSDLQQVPDIIRDLQSRDLPTEIVFLDANSQVLLKRFSESRRKHPLTSETLGLKEAIDKESELLEAISVMANLSVDTSSMSLHQLRDVVKNRLINSSETTLALQFQSFGYKNGVPADADIVYDVRCLPNPYWDTALRSLTGLDREVIDYLESQDEVQQMVDDIKDYLQKWLPRFESNNRSYMTVGVGCTGGQHRSVYLAEKLGQYFASSIKNVQVRHRELG</sequence>
<evidence type="ECO:0000256" key="1">
    <source>
        <dbReference type="ARBA" id="ARBA00022741"/>
    </source>
</evidence>
<feature type="binding site" evidence="4">
    <location>
        <begin position="8"/>
        <end position="15"/>
    </location>
    <ligand>
        <name>ATP</name>
        <dbReference type="ChEBI" id="CHEBI:30616"/>
    </ligand>
</feature>
<evidence type="ECO:0000256" key="2">
    <source>
        <dbReference type="ARBA" id="ARBA00022840"/>
    </source>
</evidence>
<comment type="caution">
    <text evidence="7">The sequence shown here is derived from an EMBL/GenBank/DDBJ whole genome shotgun (WGS) entry which is preliminary data.</text>
</comment>
<evidence type="ECO:0000259" key="6">
    <source>
        <dbReference type="Pfam" id="PF22740"/>
    </source>
</evidence>
<dbReference type="PANTHER" id="PTHR30448">
    <property type="entry name" value="RNASE ADAPTER PROTEIN RAPZ"/>
    <property type="match status" value="1"/>
</dbReference>
<accession>A0A2A5ANY3</accession>
<dbReference type="AlphaFoldDB" id="A0A2A5ANY3"/>
<feature type="domain" description="RapZ C-terminal" evidence="6">
    <location>
        <begin position="165"/>
        <end position="283"/>
    </location>
</feature>
<dbReference type="InterPro" id="IPR005337">
    <property type="entry name" value="RapZ-like"/>
</dbReference>
<dbReference type="Pfam" id="PF22740">
    <property type="entry name" value="PapZ_C"/>
    <property type="match status" value="1"/>
</dbReference>
<evidence type="ECO:0000259" key="5">
    <source>
        <dbReference type="Pfam" id="PF03668"/>
    </source>
</evidence>
<reference evidence="8" key="1">
    <citation type="submission" date="2017-08" db="EMBL/GenBank/DDBJ databases">
        <title>A dynamic microbial community with high functional redundancy inhabits the cold, oxic subseafloor aquifer.</title>
        <authorList>
            <person name="Tully B.J."/>
            <person name="Wheat C.G."/>
            <person name="Glazer B.T."/>
            <person name="Huber J.A."/>
        </authorList>
    </citation>
    <scope>NUCLEOTIDE SEQUENCE [LARGE SCALE GENOMIC DNA]</scope>
</reference>
<gene>
    <name evidence="7" type="ORF">COA96_15455</name>
</gene>
<feature type="binding site" evidence="4">
    <location>
        <begin position="59"/>
        <end position="62"/>
    </location>
    <ligand>
        <name>GTP</name>
        <dbReference type="ChEBI" id="CHEBI:37565"/>
    </ligand>
</feature>
<evidence type="ECO:0000313" key="8">
    <source>
        <dbReference type="Proteomes" id="UP000218327"/>
    </source>
</evidence>
<dbReference type="Pfam" id="PF03668">
    <property type="entry name" value="RapZ-like_N"/>
    <property type="match status" value="1"/>
</dbReference>
<dbReference type="SUPFAM" id="SSF52540">
    <property type="entry name" value="P-loop containing nucleoside triphosphate hydrolases"/>
    <property type="match status" value="1"/>
</dbReference>
<dbReference type="PIRSF" id="PIRSF005052">
    <property type="entry name" value="P-loopkin"/>
    <property type="match status" value="1"/>
</dbReference>
<keyword evidence="3 4" id="KW-0342">GTP-binding</keyword>
<feature type="domain" description="RapZ-like N-terminal" evidence="5">
    <location>
        <begin position="1"/>
        <end position="157"/>
    </location>
</feature>